<dbReference type="AlphaFoldDB" id="A0A839N2Z1"/>
<dbReference type="SUPFAM" id="SSF56112">
    <property type="entry name" value="Protein kinase-like (PK-like)"/>
    <property type="match status" value="1"/>
</dbReference>
<evidence type="ECO:0000313" key="1">
    <source>
        <dbReference type="EMBL" id="MBB2890454.1"/>
    </source>
</evidence>
<dbReference type="Proteomes" id="UP000559182">
    <property type="component" value="Unassembled WGS sequence"/>
</dbReference>
<reference evidence="1 2" key="1">
    <citation type="submission" date="2020-08" db="EMBL/GenBank/DDBJ databases">
        <title>Sequencing the genomes of 1000 actinobacteria strains.</title>
        <authorList>
            <person name="Klenk H.-P."/>
        </authorList>
    </citation>
    <scope>NUCLEOTIDE SEQUENCE [LARGE SCALE GENOMIC DNA]</scope>
    <source>
        <strain evidence="1 2">DSM 105369</strain>
    </source>
</reference>
<dbReference type="GO" id="GO:0016301">
    <property type="term" value="F:kinase activity"/>
    <property type="evidence" value="ECO:0007669"/>
    <property type="project" value="UniProtKB-KW"/>
</dbReference>
<protein>
    <submittedName>
        <fullName evidence="1">Aminoglycoside phosphotransferase (APT) family kinase protein</fullName>
    </submittedName>
</protein>
<name>A0A839N2Z1_9MICO</name>
<dbReference type="RefSeq" id="WP_183318555.1">
    <property type="nucleotide sequence ID" value="NZ_JACHVQ010000001.1"/>
</dbReference>
<keyword evidence="1" id="KW-0418">Kinase</keyword>
<keyword evidence="2" id="KW-1185">Reference proteome</keyword>
<gene>
    <name evidence="1" type="ORF">FHU39_000438</name>
</gene>
<sequence>MTRHQHARGVRIGFAEAPSHVREWVPRARDAAPIFTDGWRLLAERLDQVDPWWVERHDELAGYAARAVGLIDGDALLHWDVRADNLIFGEHRDVLIDWGQVRRGAPWMDHAILAMDCVLSGSEVSALEFFRTDPALADRDPADLVSLMASAAMTFAARSADAAPPGLPTMPALRARWAENLRHELDRLL</sequence>
<dbReference type="Gene3D" id="3.90.1200.10">
    <property type="match status" value="1"/>
</dbReference>
<accession>A0A839N2Z1</accession>
<keyword evidence="1" id="KW-0808">Transferase</keyword>
<comment type="caution">
    <text evidence="1">The sequence shown here is derived from an EMBL/GenBank/DDBJ whole genome shotgun (WGS) entry which is preliminary data.</text>
</comment>
<dbReference type="EMBL" id="JACHVQ010000001">
    <property type="protein sequence ID" value="MBB2890454.1"/>
    <property type="molecule type" value="Genomic_DNA"/>
</dbReference>
<organism evidence="1 2">
    <name type="scientific">Flexivirga oryzae</name>
    <dbReference type="NCBI Taxonomy" id="1794944"/>
    <lineage>
        <taxon>Bacteria</taxon>
        <taxon>Bacillati</taxon>
        <taxon>Actinomycetota</taxon>
        <taxon>Actinomycetes</taxon>
        <taxon>Micrococcales</taxon>
        <taxon>Dermacoccaceae</taxon>
        <taxon>Flexivirga</taxon>
    </lineage>
</organism>
<dbReference type="InterPro" id="IPR011009">
    <property type="entry name" value="Kinase-like_dom_sf"/>
</dbReference>
<evidence type="ECO:0000313" key="2">
    <source>
        <dbReference type="Proteomes" id="UP000559182"/>
    </source>
</evidence>
<proteinExistence type="predicted"/>